<sequence>MTFQTNPDRDCAQAWEAMPWVLQGSAPREQGQALMSHLVHCEECRAEFARQSRLQLAMSLPSDVPLDANVGLKHLLGRLDAPAPQEAPGRSRTAGWLTRALVAAVLVQALGIGVLGMKLWSEGSLPRYRTLSETAQPAPTGSIRVVPDASMKLADWDALLHAIGLQVVGGPNDVGAYTVVPQDSTSTEQHVLQQLRAAHGIRLAEPVTSTP</sequence>
<accession>A0AB74URZ2</accession>
<evidence type="ECO:0000256" key="1">
    <source>
        <dbReference type="SAM" id="Phobius"/>
    </source>
</evidence>
<dbReference type="EMBL" id="CP170721">
    <property type="protein sequence ID" value="XIA17363.1"/>
    <property type="molecule type" value="Genomic_DNA"/>
</dbReference>
<dbReference type="AlphaFoldDB" id="A0AB74URZ2"/>
<organism evidence="2">
    <name type="scientific">Rhodanobacter sp. FW102-FHT14D07</name>
    <dbReference type="NCBI Taxonomy" id="3351462"/>
    <lineage>
        <taxon>Bacteria</taxon>
        <taxon>Pseudomonadati</taxon>
        <taxon>Pseudomonadota</taxon>
        <taxon>Gammaproteobacteria</taxon>
        <taxon>Lysobacterales</taxon>
        <taxon>Rhodanobacteraceae</taxon>
        <taxon>Rhodanobacter</taxon>
    </lineage>
</organism>
<dbReference type="RefSeq" id="WP_395116687.1">
    <property type="nucleotide sequence ID" value="NZ_CP170721.1"/>
</dbReference>
<keyword evidence="1" id="KW-0472">Membrane</keyword>
<keyword evidence="1" id="KW-1133">Transmembrane helix</keyword>
<gene>
    <name evidence="2" type="ORF">ACFYG5_12385</name>
</gene>
<name>A0AB74URZ2_9GAMM</name>
<feature type="transmembrane region" description="Helical" evidence="1">
    <location>
        <begin position="100"/>
        <end position="120"/>
    </location>
</feature>
<protein>
    <submittedName>
        <fullName evidence="2">Zf-HC2 domain-containing protein</fullName>
    </submittedName>
</protein>
<evidence type="ECO:0000313" key="2">
    <source>
        <dbReference type="EMBL" id="XIA17363.1"/>
    </source>
</evidence>
<keyword evidence="1" id="KW-0812">Transmembrane</keyword>
<proteinExistence type="predicted"/>
<reference evidence="2" key="1">
    <citation type="submission" date="2024-10" db="EMBL/GenBank/DDBJ databases">
        <authorList>
            <person name="Lesea H.P."/>
            <person name="Kuehl J.V."/>
            <person name="Chandonia J.-M."/>
        </authorList>
    </citation>
    <scope>NUCLEOTIDE SEQUENCE</scope>
    <source>
        <strain evidence="2">FW102-FHT14D07</strain>
    </source>
</reference>